<evidence type="ECO:0000313" key="3">
    <source>
        <dbReference type="Proteomes" id="UP000027138"/>
    </source>
</evidence>
<organism evidence="2 3">
    <name type="scientific">Jatropha curcas</name>
    <name type="common">Barbados nut</name>
    <dbReference type="NCBI Taxonomy" id="180498"/>
    <lineage>
        <taxon>Eukaryota</taxon>
        <taxon>Viridiplantae</taxon>
        <taxon>Streptophyta</taxon>
        <taxon>Embryophyta</taxon>
        <taxon>Tracheophyta</taxon>
        <taxon>Spermatophyta</taxon>
        <taxon>Magnoliopsida</taxon>
        <taxon>eudicotyledons</taxon>
        <taxon>Gunneridae</taxon>
        <taxon>Pentapetalae</taxon>
        <taxon>rosids</taxon>
        <taxon>fabids</taxon>
        <taxon>Malpighiales</taxon>
        <taxon>Euphorbiaceae</taxon>
        <taxon>Crotonoideae</taxon>
        <taxon>Jatropheae</taxon>
        <taxon>Jatropha</taxon>
    </lineage>
</organism>
<sequence length="242" mass="26694">MQKSKKSGWRAAAAGGRPPQPGPAIAPVAGGLASLSFQRLFREFRTSKKYSGTSSAILVIFRTFQVPYWHTFGELSEWPPVQPDCFQSGKTGILSLKIRVFTPVRSVIIFKLGLIGFEVTSEAWSNWLEGFCCVALKAPVGLHQCSEHQRSSGHVQGSIEIILIIWSRTKLSLIDFVGSSRICDHLQSSAPLGLHQRSERQRSFGHVQGSIEIILIIWSQTKLSLIGFVGSSRICNDLQNSV</sequence>
<dbReference type="EMBL" id="KK914474">
    <property type="protein sequence ID" value="KDP35830.1"/>
    <property type="molecule type" value="Genomic_DNA"/>
</dbReference>
<protein>
    <submittedName>
        <fullName evidence="2">Uncharacterized protein</fullName>
    </submittedName>
</protein>
<dbReference type="Proteomes" id="UP000027138">
    <property type="component" value="Unassembled WGS sequence"/>
</dbReference>
<reference evidence="2 3" key="1">
    <citation type="journal article" date="2014" name="PLoS ONE">
        <title>Global Analysis of Gene Expression Profiles in Physic Nut (Jatropha curcas L.) Seedlings Exposed to Salt Stress.</title>
        <authorList>
            <person name="Zhang L."/>
            <person name="Zhang C."/>
            <person name="Wu P."/>
            <person name="Chen Y."/>
            <person name="Li M."/>
            <person name="Jiang H."/>
            <person name="Wu G."/>
        </authorList>
    </citation>
    <scope>NUCLEOTIDE SEQUENCE [LARGE SCALE GENOMIC DNA]</scope>
    <source>
        <strain evidence="3">cv. GZQX0401</strain>
        <tissue evidence="2">Young leaves</tissue>
    </source>
</reference>
<name>A0A067KU84_JATCU</name>
<accession>A0A067KU84</accession>
<dbReference type="AlphaFoldDB" id="A0A067KU84"/>
<evidence type="ECO:0000256" key="1">
    <source>
        <dbReference type="SAM" id="MobiDB-lite"/>
    </source>
</evidence>
<evidence type="ECO:0000313" key="2">
    <source>
        <dbReference type="EMBL" id="KDP35830.1"/>
    </source>
</evidence>
<feature type="region of interest" description="Disordered" evidence="1">
    <location>
        <begin position="1"/>
        <end position="22"/>
    </location>
</feature>
<proteinExistence type="predicted"/>
<gene>
    <name evidence="2" type="ORF">JCGZ_10725</name>
</gene>
<keyword evidence="3" id="KW-1185">Reference proteome</keyword>